<accession>A0A5N6RNJ5</accession>
<evidence type="ECO:0000313" key="2">
    <source>
        <dbReference type="Proteomes" id="UP000327013"/>
    </source>
</evidence>
<proteinExistence type="predicted"/>
<evidence type="ECO:0000313" key="1">
    <source>
        <dbReference type="EMBL" id="KAE8100037.1"/>
    </source>
</evidence>
<dbReference type="Proteomes" id="UP000327013">
    <property type="component" value="Chromosome 7"/>
</dbReference>
<sequence>MSSTVESFSGPRVAAVVAPPRVKVVASVPPVHPAAPDDCRSDCGSSSSVVRRKFLPFDLNQPPPMVVLEESSASDWDFVLFFLFKF</sequence>
<dbReference type="EMBL" id="CM017327">
    <property type="protein sequence ID" value="KAE8100037.1"/>
    <property type="molecule type" value="Genomic_DNA"/>
</dbReference>
<keyword evidence="2" id="KW-1185">Reference proteome</keyword>
<dbReference type="AlphaFoldDB" id="A0A5N6RNJ5"/>
<name>A0A5N6RNJ5_9ROSI</name>
<reference evidence="1 2" key="1">
    <citation type="submission" date="2019-06" db="EMBL/GenBank/DDBJ databases">
        <title>A chromosomal-level reference genome of Carpinus fangiana (Coryloideae, Betulaceae).</title>
        <authorList>
            <person name="Yang X."/>
            <person name="Wang Z."/>
            <person name="Zhang L."/>
            <person name="Hao G."/>
            <person name="Liu J."/>
            <person name="Yang Y."/>
        </authorList>
    </citation>
    <scope>NUCLEOTIDE SEQUENCE [LARGE SCALE GENOMIC DNA]</scope>
    <source>
        <strain evidence="1">Cfa_2016G</strain>
        <tissue evidence="1">Leaf</tissue>
    </source>
</reference>
<protein>
    <submittedName>
        <fullName evidence="1">Uncharacterized protein</fullName>
    </submittedName>
</protein>
<organism evidence="1 2">
    <name type="scientific">Carpinus fangiana</name>
    <dbReference type="NCBI Taxonomy" id="176857"/>
    <lineage>
        <taxon>Eukaryota</taxon>
        <taxon>Viridiplantae</taxon>
        <taxon>Streptophyta</taxon>
        <taxon>Embryophyta</taxon>
        <taxon>Tracheophyta</taxon>
        <taxon>Spermatophyta</taxon>
        <taxon>Magnoliopsida</taxon>
        <taxon>eudicotyledons</taxon>
        <taxon>Gunneridae</taxon>
        <taxon>Pentapetalae</taxon>
        <taxon>rosids</taxon>
        <taxon>fabids</taxon>
        <taxon>Fagales</taxon>
        <taxon>Betulaceae</taxon>
        <taxon>Carpinus</taxon>
    </lineage>
</organism>
<gene>
    <name evidence="1" type="ORF">FH972_017970</name>
</gene>